<protein>
    <submittedName>
        <fullName evidence="1">Uncharacterized protein</fullName>
    </submittedName>
</protein>
<name>A0A7I7YKG3_9MYCO</name>
<dbReference type="EMBL" id="AP022613">
    <property type="protein sequence ID" value="BBZ41654.1"/>
    <property type="molecule type" value="Genomic_DNA"/>
</dbReference>
<dbReference type="Proteomes" id="UP000467385">
    <property type="component" value="Chromosome"/>
</dbReference>
<reference evidence="1 2" key="1">
    <citation type="journal article" date="2019" name="Emerg. Microbes Infect.">
        <title>Comprehensive subspecies identification of 175 nontuberculous mycobacteria species based on 7547 genomic profiles.</title>
        <authorList>
            <person name="Matsumoto Y."/>
            <person name="Kinjo T."/>
            <person name="Motooka D."/>
            <person name="Nabeya D."/>
            <person name="Jung N."/>
            <person name="Uechi K."/>
            <person name="Horii T."/>
            <person name="Iida T."/>
            <person name="Fujita J."/>
            <person name="Nakamura S."/>
        </authorList>
    </citation>
    <scope>NUCLEOTIDE SEQUENCE [LARGE SCALE GENOMIC DNA]</scope>
    <source>
        <strain evidence="1 2">JCM 14738</strain>
    </source>
</reference>
<evidence type="ECO:0000313" key="2">
    <source>
        <dbReference type="Proteomes" id="UP000467385"/>
    </source>
</evidence>
<gene>
    <name evidence="1" type="ORF">MCNS_47170</name>
</gene>
<proteinExistence type="predicted"/>
<accession>A0A7I7YKG3</accession>
<sequence length="64" mass="6323">MTAAAGGLTADTSSVITKTAVVTQAVNLGPRTSTTSGRMVAVLLLDTGLLLDIPAARKGGGTPR</sequence>
<organism evidence="1 2">
    <name type="scientific">Mycobacterium conspicuum</name>
    <dbReference type="NCBI Taxonomy" id="44010"/>
    <lineage>
        <taxon>Bacteria</taxon>
        <taxon>Bacillati</taxon>
        <taxon>Actinomycetota</taxon>
        <taxon>Actinomycetes</taxon>
        <taxon>Mycobacteriales</taxon>
        <taxon>Mycobacteriaceae</taxon>
        <taxon>Mycobacterium</taxon>
    </lineage>
</organism>
<keyword evidence="2" id="KW-1185">Reference proteome</keyword>
<evidence type="ECO:0000313" key="1">
    <source>
        <dbReference type="EMBL" id="BBZ41654.1"/>
    </source>
</evidence>
<dbReference type="AlphaFoldDB" id="A0A7I7YKG3"/>